<dbReference type="PANTHER" id="PTHR31636">
    <property type="entry name" value="OSJNBA0084A10.13 PROTEIN-RELATED"/>
    <property type="match status" value="1"/>
</dbReference>
<dbReference type="AlphaFoldDB" id="A0A251TAD1"/>
<comment type="similarity">
    <text evidence="3">Belongs to the GRAS family.</text>
</comment>
<evidence type="ECO:0000313" key="5">
    <source>
        <dbReference type="EMBL" id="OTG06911.1"/>
    </source>
</evidence>
<comment type="caution">
    <text evidence="3">Lacks conserved residue(s) required for the propagation of feature annotation.</text>
</comment>
<dbReference type="Gramene" id="mRNA:HanXRQr2_Chr11g0470011">
    <property type="protein sequence ID" value="CDS:HanXRQr2_Chr11g0470011.1"/>
    <property type="gene ID" value="HanXRQr2_Chr11g0470011"/>
</dbReference>
<protein>
    <submittedName>
        <fullName evidence="5">Putative transcription factor GRAS, Scarecrow-like protein 26/nodulation signaling pathway 2</fullName>
    </submittedName>
    <submittedName>
        <fullName evidence="4">Transcription factor GRAS family</fullName>
    </submittedName>
</protein>
<keyword evidence="6" id="KW-1185">Reference proteome</keyword>
<dbReference type="InParanoid" id="A0A251TAD1"/>
<evidence type="ECO:0000256" key="1">
    <source>
        <dbReference type="ARBA" id="ARBA00023015"/>
    </source>
</evidence>
<dbReference type="Pfam" id="PF03514">
    <property type="entry name" value="GRAS"/>
    <property type="match status" value="1"/>
</dbReference>
<evidence type="ECO:0000313" key="6">
    <source>
        <dbReference type="Proteomes" id="UP000215914"/>
    </source>
</evidence>
<keyword evidence="2" id="KW-0804">Transcription</keyword>
<reference evidence="4" key="3">
    <citation type="submission" date="2020-06" db="EMBL/GenBank/DDBJ databases">
        <title>Helianthus annuus Genome sequencing and assembly Release 2.</title>
        <authorList>
            <person name="Gouzy J."/>
            <person name="Langlade N."/>
            <person name="Munos S."/>
        </authorList>
    </citation>
    <scope>NUCLEOTIDE SEQUENCE</scope>
    <source>
        <tissue evidence="4">Leaves</tissue>
    </source>
</reference>
<dbReference type="OMA" id="YYAHDII"/>
<keyword evidence="1" id="KW-0805">Transcription regulation</keyword>
<dbReference type="EMBL" id="CM007900">
    <property type="protein sequence ID" value="OTG06911.1"/>
    <property type="molecule type" value="Genomic_DNA"/>
</dbReference>
<name>A0A251TAD1_HELAN</name>
<gene>
    <name evidence="5" type="ORF">HannXRQ_Chr11g0324491</name>
    <name evidence="4" type="ORF">HanXRQr2_Chr11g0470011</name>
</gene>
<evidence type="ECO:0000256" key="3">
    <source>
        <dbReference type="PROSITE-ProRule" id="PRU01191"/>
    </source>
</evidence>
<dbReference type="EMBL" id="MNCJ02000326">
    <property type="protein sequence ID" value="KAF5780267.1"/>
    <property type="molecule type" value="Genomic_DNA"/>
</dbReference>
<organism evidence="5 6">
    <name type="scientific">Helianthus annuus</name>
    <name type="common">Common sunflower</name>
    <dbReference type="NCBI Taxonomy" id="4232"/>
    <lineage>
        <taxon>Eukaryota</taxon>
        <taxon>Viridiplantae</taxon>
        <taxon>Streptophyta</taxon>
        <taxon>Embryophyta</taxon>
        <taxon>Tracheophyta</taxon>
        <taxon>Spermatophyta</taxon>
        <taxon>Magnoliopsida</taxon>
        <taxon>eudicotyledons</taxon>
        <taxon>Gunneridae</taxon>
        <taxon>Pentapetalae</taxon>
        <taxon>asterids</taxon>
        <taxon>campanulids</taxon>
        <taxon>Asterales</taxon>
        <taxon>Asteraceae</taxon>
        <taxon>Asteroideae</taxon>
        <taxon>Heliantheae alliance</taxon>
        <taxon>Heliantheae</taxon>
        <taxon>Helianthus</taxon>
    </lineage>
</organism>
<sequence>MLHLPHFNHRSPTSVASFLTGSKSLNPRLVTLVEEEGQVEGGFMGRFMDMLHHYSAIYESLEAGFPMQGRARVLVEQVFLGPRIAGSVARVYREEGGSCGSWGDWLKSETGFQPMNISFANHCQAKLLLGLFNDGYRVEEPASNKLVLGWKSRRLLSASIWGYYAHDIIV</sequence>
<dbReference type="PROSITE" id="PS50985">
    <property type="entry name" value="GRAS"/>
    <property type="match status" value="1"/>
</dbReference>
<dbReference type="InterPro" id="IPR005202">
    <property type="entry name" value="TF_GRAS"/>
</dbReference>
<evidence type="ECO:0000256" key="2">
    <source>
        <dbReference type="ARBA" id="ARBA00023163"/>
    </source>
</evidence>
<dbReference type="Proteomes" id="UP000215914">
    <property type="component" value="Chromosome 11"/>
</dbReference>
<accession>A0A251TAD1</accession>
<reference evidence="5" key="2">
    <citation type="submission" date="2017-02" db="EMBL/GenBank/DDBJ databases">
        <title>Sunflower complete genome.</title>
        <authorList>
            <person name="Langlade N."/>
            <person name="Munos S."/>
        </authorList>
    </citation>
    <scope>NUCLEOTIDE SEQUENCE [LARGE SCALE GENOMIC DNA]</scope>
    <source>
        <tissue evidence="5">Leaves</tissue>
    </source>
</reference>
<evidence type="ECO:0000313" key="4">
    <source>
        <dbReference type="EMBL" id="KAF5780267.1"/>
    </source>
</evidence>
<proteinExistence type="inferred from homology"/>
<reference evidence="4 6" key="1">
    <citation type="journal article" date="2017" name="Nature">
        <title>The sunflower genome provides insights into oil metabolism, flowering and Asterid evolution.</title>
        <authorList>
            <person name="Badouin H."/>
            <person name="Gouzy J."/>
            <person name="Grassa C.J."/>
            <person name="Murat F."/>
            <person name="Staton S.E."/>
            <person name="Cottret L."/>
            <person name="Lelandais-Briere C."/>
            <person name="Owens G.L."/>
            <person name="Carrere S."/>
            <person name="Mayjonade B."/>
            <person name="Legrand L."/>
            <person name="Gill N."/>
            <person name="Kane N.C."/>
            <person name="Bowers J.E."/>
            <person name="Hubner S."/>
            <person name="Bellec A."/>
            <person name="Berard A."/>
            <person name="Berges H."/>
            <person name="Blanchet N."/>
            <person name="Boniface M.C."/>
            <person name="Brunel D."/>
            <person name="Catrice O."/>
            <person name="Chaidir N."/>
            <person name="Claudel C."/>
            <person name="Donnadieu C."/>
            <person name="Faraut T."/>
            <person name="Fievet G."/>
            <person name="Helmstetter N."/>
            <person name="King M."/>
            <person name="Knapp S.J."/>
            <person name="Lai Z."/>
            <person name="Le Paslier M.C."/>
            <person name="Lippi Y."/>
            <person name="Lorenzon L."/>
            <person name="Mandel J.R."/>
            <person name="Marage G."/>
            <person name="Marchand G."/>
            <person name="Marquand E."/>
            <person name="Bret-Mestries E."/>
            <person name="Morien E."/>
            <person name="Nambeesan S."/>
            <person name="Nguyen T."/>
            <person name="Pegot-Espagnet P."/>
            <person name="Pouilly N."/>
            <person name="Raftis F."/>
            <person name="Sallet E."/>
            <person name="Schiex T."/>
            <person name="Thomas J."/>
            <person name="Vandecasteele C."/>
            <person name="Vares D."/>
            <person name="Vear F."/>
            <person name="Vautrin S."/>
            <person name="Crespi M."/>
            <person name="Mangin B."/>
            <person name="Burke J.M."/>
            <person name="Salse J."/>
            <person name="Munos S."/>
            <person name="Vincourt P."/>
            <person name="Rieseberg L.H."/>
            <person name="Langlade N.B."/>
        </authorList>
    </citation>
    <scope>NUCLEOTIDE SEQUENCE [LARGE SCALE GENOMIC DNA]</scope>
    <source>
        <strain evidence="6">cv. SF193</strain>
        <tissue evidence="4">Leaves</tissue>
    </source>
</reference>
<feature type="region of interest" description="SAW" evidence="3">
    <location>
        <begin position="89"/>
        <end position="162"/>
    </location>
</feature>